<dbReference type="Gene3D" id="3.40.30.10">
    <property type="entry name" value="Glutaredoxin"/>
    <property type="match status" value="1"/>
</dbReference>
<dbReference type="Proteomes" id="UP000185746">
    <property type="component" value="Chromosome"/>
</dbReference>
<dbReference type="EMBL" id="CP017560">
    <property type="protein sequence ID" value="AOV06441.1"/>
    <property type="molecule type" value="Genomic_DNA"/>
</dbReference>
<dbReference type="RefSeq" id="WP_075526544.1">
    <property type="nucleotide sequence ID" value="NZ_CP017560.1"/>
</dbReference>
<gene>
    <name evidence="1" type="ORF">BI350_01670</name>
</gene>
<reference evidence="1 2" key="1">
    <citation type="submission" date="2016-09" db="EMBL/GenBank/DDBJ databases">
        <title>Complete genome sequence of the Lysinibacillus sphaericus LMG 22257, a specie of Bacillus with ureolytic activity that can effectively biodeposit calcium carbonate.</title>
        <authorList>
            <person name="Yan W."/>
        </authorList>
    </citation>
    <scope>NUCLEOTIDE SEQUENCE [LARGE SCALE GENOMIC DNA]</scope>
    <source>
        <strain evidence="1 2">LMG 22257</strain>
    </source>
</reference>
<evidence type="ECO:0000313" key="2">
    <source>
        <dbReference type="Proteomes" id="UP000185746"/>
    </source>
</evidence>
<organism evidence="1 2">
    <name type="scientific">Sporosarcina ureilytica</name>
    <dbReference type="NCBI Taxonomy" id="298596"/>
    <lineage>
        <taxon>Bacteria</taxon>
        <taxon>Bacillati</taxon>
        <taxon>Bacillota</taxon>
        <taxon>Bacilli</taxon>
        <taxon>Bacillales</taxon>
        <taxon>Caryophanaceae</taxon>
        <taxon>Sporosarcina</taxon>
    </lineage>
</organism>
<dbReference type="InterPro" id="IPR036249">
    <property type="entry name" value="Thioredoxin-like_sf"/>
</dbReference>
<dbReference type="InterPro" id="IPR022551">
    <property type="entry name" value="BrxC"/>
</dbReference>
<accession>A0A1D8JCL0</accession>
<dbReference type="AlphaFoldDB" id="A0A1D8JCL0"/>
<keyword evidence="2" id="KW-1185">Reference proteome</keyword>
<sequence length="110" mass="12712">MKELVTVEEWKEVLEKSKDKPILLLKHSTTCPISTHAYNRFEAYETDMPKYWLKVRESRPVSNEIESDLGVTHQSPQAFILNKGEQVWNASHTVIMESEINRGLEAANLK</sequence>
<name>A0A1D8JCL0_9BACL</name>
<dbReference type="KEGG" id="surl:BI350_01670"/>
<protein>
    <submittedName>
        <fullName evidence="1">General stress protein</fullName>
    </submittedName>
</protein>
<dbReference type="SUPFAM" id="SSF52833">
    <property type="entry name" value="Thioredoxin-like"/>
    <property type="match status" value="1"/>
</dbReference>
<dbReference type="NCBIfam" id="TIGR04019">
    <property type="entry name" value="B_thiol_YtxJ"/>
    <property type="match status" value="1"/>
</dbReference>
<proteinExistence type="predicted"/>
<evidence type="ECO:0000313" key="1">
    <source>
        <dbReference type="EMBL" id="AOV06441.1"/>
    </source>
</evidence>
<dbReference type="Pfam" id="PF11009">
    <property type="entry name" value="BrxC"/>
    <property type="match status" value="1"/>
</dbReference>